<protein>
    <submittedName>
        <fullName evidence="3">Uncharacterized protein</fullName>
    </submittedName>
</protein>
<dbReference type="Gene3D" id="3.40.50.720">
    <property type="entry name" value="NAD(P)-binding Rossmann-like Domain"/>
    <property type="match status" value="1"/>
</dbReference>
<evidence type="ECO:0000259" key="1">
    <source>
        <dbReference type="Pfam" id="PF01408"/>
    </source>
</evidence>
<dbReference type="Proteomes" id="UP000051330">
    <property type="component" value="Unassembled WGS sequence"/>
</dbReference>
<organism evidence="3 4">
    <name type="scientific">Schleiferilactobacillus perolens DSM 12744</name>
    <dbReference type="NCBI Taxonomy" id="1423792"/>
    <lineage>
        <taxon>Bacteria</taxon>
        <taxon>Bacillati</taxon>
        <taxon>Bacillota</taxon>
        <taxon>Bacilli</taxon>
        <taxon>Lactobacillales</taxon>
        <taxon>Lactobacillaceae</taxon>
        <taxon>Schleiferilactobacillus</taxon>
    </lineage>
</organism>
<evidence type="ECO:0000313" key="4">
    <source>
        <dbReference type="Proteomes" id="UP000051330"/>
    </source>
</evidence>
<dbReference type="SUPFAM" id="SSF51735">
    <property type="entry name" value="NAD(P)-binding Rossmann-fold domains"/>
    <property type="match status" value="1"/>
</dbReference>
<dbReference type="InterPro" id="IPR048477">
    <property type="entry name" value="YceM-like_C"/>
</dbReference>
<feature type="domain" description="YceM-like C-terminal" evidence="2">
    <location>
        <begin position="132"/>
        <end position="243"/>
    </location>
</feature>
<comment type="caution">
    <text evidence="3">The sequence shown here is derived from an EMBL/GenBank/DDBJ whole genome shotgun (WGS) entry which is preliminary data.</text>
</comment>
<reference evidence="3 4" key="1">
    <citation type="journal article" date="2015" name="Genome Announc.">
        <title>Expanding the biotechnology potential of lactobacilli through comparative genomics of 213 strains and associated genera.</title>
        <authorList>
            <person name="Sun Z."/>
            <person name="Harris H.M."/>
            <person name="McCann A."/>
            <person name="Guo C."/>
            <person name="Argimon S."/>
            <person name="Zhang W."/>
            <person name="Yang X."/>
            <person name="Jeffery I.B."/>
            <person name="Cooney J.C."/>
            <person name="Kagawa T.F."/>
            <person name="Liu W."/>
            <person name="Song Y."/>
            <person name="Salvetti E."/>
            <person name="Wrobel A."/>
            <person name="Rasinkangas P."/>
            <person name="Parkhill J."/>
            <person name="Rea M.C."/>
            <person name="O'Sullivan O."/>
            <person name="Ritari J."/>
            <person name="Douillard F.P."/>
            <person name="Paul Ross R."/>
            <person name="Yang R."/>
            <person name="Briner A.E."/>
            <person name="Felis G.E."/>
            <person name="de Vos W.M."/>
            <person name="Barrangou R."/>
            <person name="Klaenhammer T.R."/>
            <person name="Caufield P.W."/>
            <person name="Cui Y."/>
            <person name="Zhang H."/>
            <person name="O'Toole P.W."/>
        </authorList>
    </citation>
    <scope>NUCLEOTIDE SEQUENCE [LARGE SCALE GENOMIC DNA]</scope>
    <source>
        <strain evidence="3 4">DSM 12744</strain>
    </source>
</reference>
<evidence type="ECO:0000313" key="3">
    <source>
        <dbReference type="EMBL" id="KRL11927.1"/>
    </source>
</evidence>
<accession>A0A0R1MUR5</accession>
<dbReference type="Pfam" id="PF21378">
    <property type="entry name" value="YceM-like_C"/>
    <property type="match status" value="1"/>
</dbReference>
<gene>
    <name evidence="3" type="ORF">FD09_GL000535</name>
</gene>
<dbReference type="Pfam" id="PF01408">
    <property type="entry name" value="GFO_IDH_MocA"/>
    <property type="match status" value="1"/>
</dbReference>
<dbReference type="PANTHER" id="PTHR43708">
    <property type="entry name" value="CONSERVED EXPRESSED OXIDOREDUCTASE (EUROFUNG)"/>
    <property type="match status" value="1"/>
</dbReference>
<evidence type="ECO:0000259" key="2">
    <source>
        <dbReference type="Pfam" id="PF21378"/>
    </source>
</evidence>
<dbReference type="InterPro" id="IPR000683">
    <property type="entry name" value="Gfo/Idh/MocA-like_OxRdtase_N"/>
</dbReference>
<proteinExistence type="predicted"/>
<name>A0A0R1MUR5_9LACO</name>
<dbReference type="Gene3D" id="3.30.360.10">
    <property type="entry name" value="Dihydrodipicolinate Reductase, domain 2"/>
    <property type="match status" value="1"/>
</dbReference>
<keyword evidence="4" id="KW-1185">Reference proteome</keyword>
<dbReference type="SUPFAM" id="SSF55347">
    <property type="entry name" value="Glyceraldehyde-3-phosphate dehydrogenase-like, C-terminal domain"/>
    <property type="match status" value="1"/>
</dbReference>
<dbReference type="GO" id="GO:0000166">
    <property type="term" value="F:nucleotide binding"/>
    <property type="evidence" value="ECO:0007669"/>
    <property type="project" value="InterPro"/>
</dbReference>
<dbReference type="PANTHER" id="PTHR43708:SF4">
    <property type="entry name" value="OXIDOREDUCTASE YCEM-RELATED"/>
    <property type="match status" value="1"/>
</dbReference>
<dbReference type="InterPro" id="IPR036291">
    <property type="entry name" value="NAD(P)-bd_dom_sf"/>
</dbReference>
<dbReference type="InterPro" id="IPR051317">
    <property type="entry name" value="Gfo/Idh/MocA_oxidoreduct"/>
</dbReference>
<dbReference type="AlphaFoldDB" id="A0A0R1MUR5"/>
<dbReference type="EMBL" id="AZEC01000010">
    <property type="protein sequence ID" value="KRL11927.1"/>
    <property type="molecule type" value="Genomic_DNA"/>
</dbReference>
<dbReference type="STRING" id="1423792.FD09_GL000535"/>
<dbReference type="PATRIC" id="fig|1423792.3.peg.544"/>
<feature type="domain" description="Gfo/Idh/MocA-like oxidoreductase N-terminal" evidence="1">
    <location>
        <begin position="5"/>
        <end position="124"/>
    </location>
</feature>
<sequence length="308" mass="33774">MEFMLNIGVMGLGTIATKAYLPVYAAMQDQVHWRLMTRNEEKLHRLGQQFNLPIAGNNVAALDVLPLDAVMIHTPTKTHYDLVRHFLNKGISVFVDKPLATNIDQVKDLYALAEKQGVLLTVGFNRRFAPLHQTLAHQSDKTAVRVMKTRLDQPDEPFHALYDLMIHPVDTALALAGFPETAKVDHFAIQKNAAGQLLRAEVALSAPHMMVSAGIDEAAGANLEEATVTTSHGIYRVQDLSRLITIQGTTQTQTYPSDWAPILVTRGFSPLVHAFVDAVVNHGDNPVSPQTSILSHQVIAELAAQALS</sequence>